<name>A0ABV1B2G5_9FIRM</name>
<evidence type="ECO:0000313" key="4">
    <source>
        <dbReference type="EMBL" id="MEQ2364170.1"/>
    </source>
</evidence>
<organism evidence="4 5">
    <name type="scientific">Coprococcus intestinihominis</name>
    <dbReference type="NCBI Taxonomy" id="3133154"/>
    <lineage>
        <taxon>Bacteria</taxon>
        <taxon>Bacillati</taxon>
        <taxon>Bacillota</taxon>
        <taxon>Clostridia</taxon>
        <taxon>Lachnospirales</taxon>
        <taxon>Lachnospiraceae</taxon>
        <taxon>Coprococcus</taxon>
    </lineage>
</organism>
<dbReference type="RefSeq" id="WP_235232820.1">
    <property type="nucleotide sequence ID" value="NZ_JBBMEK010000025.1"/>
</dbReference>
<gene>
    <name evidence="4" type="ORF">WMO25_03575</name>
</gene>
<keyword evidence="5" id="KW-1185">Reference proteome</keyword>
<sequence length="114" mass="12771">MAKIYFTLTGTKYYYGKEFLKPGITLQLKKEPNNKYDKEAIVVRMEGLGDIGHVANSTHTVIGESMSAGRIYDKIGDTAKAKVVMVTEHGTICKLCKKSMVDHKRKNVEEDVSE</sequence>
<dbReference type="EMBL" id="JBBMEK010000025">
    <property type="protein sequence ID" value="MEQ2364170.1"/>
    <property type="molecule type" value="Genomic_DNA"/>
</dbReference>
<keyword evidence="2" id="KW-0378">Hydrolase</keyword>
<feature type="domain" description="HIRAN" evidence="3">
    <location>
        <begin position="4"/>
        <end position="68"/>
    </location>
</feature>
<proteinExistence type="predicted"/>
<comment type="caution">
    <text evidence="4">The sequence shown here is derived from an EMBL/GenBank/DDBJ whole genome shotgun (WGS) entry which is preliminary data.</text>
</comment>
<protein>
    <submittedName>
        <fullName evidence="4">HIRAN domain-containing protein</fullName>
    </submittedName>
</protein>
<evidence type="ECO:0000259" key="3">
    <source>
        <dbReference type="Pfam" id="PF08797"/>
    </source>
</evidence>
<reference evidence="4 5" key="1">
    <citation type="submission" date="2024-03" db="EMBL/GenBank/DDBJ databases">
        <title>Human intestinal bacterial collection.</title>
        <authorList>
            <person name="Pauvert C."/>
            <person name="Hitch T.C.A."/>
            <person name="Clavel T."/>
        </authorList>
    </citation>
    <scope>NUCLEOTIDE SEQUENCE [LARGE SCALE GENOMIC DNA]</scope>
    <source>
        <strain evidence="4 5">CLA-AA-H190</strain>
    </source>
</reference>
<keyword evidence="1" id="KW-0479">Metal-binding</keyword>
<evidence type="ECO:0000313" key="5">
    <source>
        <dbReference type="Proteomes" id="UP001469749"/>
    </source>
</evidence>
<evidence type="ECO:0000256" key="1">
    <source>
        <dbReference type="ARBA" id="ARBA00022723"/>
    </source>
</evidence>
<evidence type="ECO:0000256" key="2">
    <source>
        <dbReference type="ARBA" id="ARBA00022801"/>
    </source>
</evidence>
<dbReference type="Proteomes" id="UP001469749">
    <property type="component" value="Unassembled WGS sequence"/>
</dbReference>
<dbReference type="Gene3D" id="3.30.70.2330">
    <property type="match status" value="1"/>
</dbReference>
<dbReference type="Pfam" id="PF08797">
    <property type="entry name" value="HIRAN"/>
    <property type="match status" value="1"/>
</dbReference>
<dbReference type="InterPro" id="IPR014905">
    <property type="entry name" value="HIRAN"/>
</dbReference>
<accession>A0ABV1B2G5</accession>